<dbReference type="InterPro" id="IPR006311">
    <property type="entry name" value="TAT_signal"/>
</dbReference>
<dbReference type="PANTHER" id="PTHR43283">
    <property type="entry name" value="BETA-LACTAMASE-RELATED"/>
    <property type="match status" value="1"/>
</dbReference>
<protein>
    <submittedName>
        <fullName evidence="3">Serine hydrolase</fullName>
    </submittedName>
</protein>
<accession>A0A6F8YPZ2</accession>
<evidence type="ECO:0000259" key="2">
    <source>
        <dbReference type="Pfam" id="PF00144"/>
    </source>
</evidence>
<sequence length="406" mass="43752">MAQLTRRTALGVLGTVPLAAGGILPSRPAPAGASGRRGVPQALRAYDRYLAGQAEQDLFSGTMLVAHRGRTVLARSYGMADKQRGVPNRTDTIYNLASAAKPFTGLAVVQLAERRGLRFYEKIGTYLDGFPDQVATQVSIHHLLTHTGGLTGFTGDIERVFHSVAEWTEYSRQRTRELSLRFTPGTDKAYSSEGYEILGEIVATVSGQPFQQYVREHIFAPAGMTDSAYYTRSQWLTNPRIAHPYIYQQDGTRADGVRDLDAGATINGGFGTNAARGFIGSGGGGGFATAPDLVRFAQALRDDTLLKRPYRELYLGGKVSSPPLAGPTPPSPADPRRGEPFQAYGPIAASFNDQRIASHGGGIAGGNTNWSIYLDTEYVGVILANYDLHDIQAVIDQEREAIAGGR</sequence>
<dbReference type="SUPFAM" id="SSF56601">
    <property type="entry name" value="beta-lactamase/transpeptidase-like"/>
    <property type="match status" value="1"/>
</dbReference>
<dbReference type="Gene3D" id="3.40.710.10">
    <property type="entry name" value="DD-peptidase/beta-lactamase superfamily"/>
    <property type="match status" value="1"/>
</dbReference>
<evidence type="ECO:0000256" key="1">
    <source>
        <dbReference type="SAM" id="MobiDB-lite"/>
    </source>
</evidence>
<proteinExistence type="predicted"/>
<feature type="region of interest" description="Disordered" evidence="1">
    <location>
        <begin position="318"/>
        <end position="343"/>
    </location>
</feature>
<feature type="compositionally biased region" description="Pro residues" evidence="1">
    <location>
        <begin position="324"/>
        <end position="333"/>
    </location>
</feature>
<gene>
    <name evidence="3" type="ORF">Psuf_054570</name>
</gene>
<dbReference type="Proteomes" id="UP000503011">
    <property type="component" value="Chromosome"/>
</dbReference>
<dbReference type="KEGG" id="psuu:Psuf_054570"/>
<organism evidence="3 4">
    <name type="scientific">Phytohabitans suffuscus</name>
    <dbReference type="NCBI Taxonomy" id="624315"/>
    <lineage>
        <taxon>Bacteria</taxon>
        <taxon>Bacillati</taxon>
        <taxon>Actinomycetota</taxon>
        <taxon>Actinomycetes</taxon>
        <taxon>Micromonosporales</taxon>
        <taxon>Micromonosporaceae</taxon>
    </lineage>
</organism>
<name>A0A6F8YPZ2_9ACTN</name>
<dbReference type="Pfam" id="PF00144">
    <property type="entry name" value="Beta-lactamase"/>
    <property type="match status" value="1"/>
</dbReference>
<dbReference type="AlphaFoldDB" id="A0A6F8YPZ2"/>
<reference evidence="3 4" key="2">
    <citation type="submission" date="2020-03" db="EMBL/GenBank/DDBJ databases">
        <authorList>
            <person name="Ichikawa N."/>
            <person name="Kimura A."/>
            <person name="Kitahashi Y."/>
            <person name="Uohara A."/>
        </authorList>
    </citation>
    <scope>NUCLEOTIDE SEQUENCE [LARGE SCALE GENOMIC DNA]</scope>
    <source>
        <strain evidence="3 4">NBRC 105367</strain>
    </source>
</reference>
<dbReference type="PANTHER" id="PTHR43283:SF3">
    <property type="entry name" value="BETA-LACTAMASE FAMILY PROTEIN (AFU_ORTHOLOGUE AFUA_5G07500)"/>
    <property type="match status" value="1"/>
</dbReference>
<keyword evidence="3" id="KW-0378">Hydrolase</keyword>
<dbReference type="InterPro" id="IPR001466">
    <property type="entry name" value="Beta-lactam-related"/>
</dbReference>
<dbReference type="PROSITE" id="PS51318">
    <property type="entry name" value="TAT"/>
    <property type="match status" value="1"/>
</dbReference>
<dbReference type="EMBL" id="AP022871">
    <property type="protein sequence ID" value="BCB88144.1"/>
    <property type="molecule type" value="Genomic_DNA"/>
</dbReference>
<keyword evidence="4" id="KW-1185">Reference proteome</keyword>
<dbReference type="GO" id="GO:0016787">
    <property type="term" value="F:hydrolase activity"/>
    <property type="evidence" value="ECO:0007669"/>
    <property type="project" value="UniProtKB-KW"/>
</dbReference>
<feature type="domain" description="Beta-lactamase-related" evidence="2">
    <location>
        <begin position="53"/>
        <end position="387"/>
    </location>
</feature>
<dbReference type="InterPro" id="IPR050789">
    <property type="entry name" value="Diverse_Enzym_Activities"/>
</dbReference>
<reference evidence="3 4" key="1">
    <citation type="submission" date="2020-03" db="EMBL/GenBank/DDBJ databases">
        <title>Whole genome shotgun sequence of Phytohabitans suffuscus NBRC 105367.</title>
        <authorList>
            <person name="Komaki H."/>
            <person name="Tamura T."/>
        </authorList>
    </citation>
    <scope>NUCLEOTIDE SEQUENCE [LARGE SCALE GENOMIC DNA]</scope>
    <source>
        <strain evidence="3 4">NBRC 105367</strain>
    </source>
</reference>
<dbReference type="RefSeq" id="WP_232075031.1">
    <property type="nucleotide sequence ID" value="NZ_AP022871.1"/>
</dbReference>
<evidence type="ECO:0000313" key="4">
    <source>
        <dbReference type="Proteomes" id="UP000503011"/>
    </source>
</evidence>
<dbReference type="InterPro" id="IPR012338">
    <property type="entry name" value="Beta-lactam/transpept-like"/>
</dbReference>
<evidence type="ECO:0000313" key="3">
    <source>
        <dbReference type="EMBL" id="BCB88144.1"/>
    </source>
</evidence>